<dbReference type="AlphaFoldDB" id="A0A5E4M067"/>
<sequence>MVRAPQPSPQISEAIGSPGFPAGNGRGEPAVGVATGLPAFLAALKPKYDCFDARRCRQCHVPSSVVPAHWTDSFHRTLHRLRSAVMPPPSAFAAGRSRLSYRVISIRPERYNDEWLRGVRQYVDTELGLSETGIPRYTRSAYVSLLSGPAASVVGYLEAEPAAVAYVLGPDGQLSAADTGRRRVRYGVSRLWVTVGYRRLGIGTTMLNAFRADHSVHGRHVAFAAHEIQFGDAFVRHYCTAAARQDPVTASADVLIYTDSSAWYK</sequence>
<dbReference type="EMBL" id="CABPRJ010000001">
    <property type="protein sequence ID" value="VVC24213.1"/>
    <property type="molecule type" value="Genomic_DNA"/>
</dbReference>
<keyword evidence="4" id="KW-1185">Reference proteome</keyword>
<proteinExistence type="predicted"/>
<protein>
    <recommendedName>
        <fullName evidence="2">N-acetyltransferase ESCO acetyl-transferase domain-containing protein</fullName>
    </recommendedName>
</protein>
<feature type="region of interest" description="Disordered" evidence="1">
    <location>
        <begin position="1"/>
        <end position="27"/>
    </location>
</feature>
<reference evidence="3 4" key="1">
    <citation type="submission" date="2019-08" db="EMBL/GenBank/DDBJ databases">
        <authorList>
            <person name="Alioto T."/>
            <person name="Alioto T."/>
            <person name="Gomez Garrido J."/>
        </authorList>
    </citation>
    <scope>NUCLEOTIDE SEQUENCE [LARGE SCALE GENOMIC DNA]</scope>
</reference>
<gene>
    <name evidence="3" type="ORF">CINCED_3A004155</name>
</gene>
<dbReference type="Proteomes" id="UP000325440">
    <property type="component" value="Unassembled WGS sequence"/>
</dbReference>
<name>A0A5E4M067_9HEMI</name>
<organism evidence="3 4">
    <name type="scientific">Cinara cedri</name>
    <dbReference type="NCBI Taxonomy" id="506608"/>
    <lineage>
        <taxon>Eukaryota</taxon>
        <taxon>Metazoa</taxon>
        <taxon>Ecdysozoa</taxon>
        <taxon>Arthropoda</taxon>
        <taxon>Hexapoda</taxon>
        <taxon>Insecta</taxon>
        <taxon>Pterygota</taxon>
        <taxon>Neoptera</taxon>
        <taxon>Paraneoptera</taxon>
        <taxon>Hemiptera</taxon>
        <taxon>Sternorrhyncha</taxon>
        <taxon>Aphidomorpha</taxon>
        <taxon>Aphidoidea</taxon>
        <taxon>Aphididae</taxon>
        <taxon>Lachninae</taxon>
        <taxon>Cinara</taxon>
    </lineage>
</organism>
<accession>A0A5E4M067</accession>
<evidence type="ECO:0000313" key="4">
    <source>
        <dbReference type="Proteomes" id="UP000325440"/>
    </source>
</evidence>
<evidence type="ECO:0000313" key="3">
    <source>
        <dbReference type="EMBL" id="VVC24213.1"/>
    </source>
</evidence>
<feature type="domain" description="N-acetyltransferase ESCO acetyl-transferase" evidence="2">
    <location>
        <begin position="184"/>
        <end position="240"/>
    </location>
</feature>
<dbReference type="Pfam" id="PF13880">
    <property type="entry name" value="Acetyltransf_13"/>
    <property type="match status" value="1"/>
</dbReference>
<dbReference type="InterPro" id="IPR028009">
    <property type="entry name" value="ESCO_Acetyltransf_dom"/>
</dbReference>
<evidence type="ECO:0000256" key="1">
    <source>
        <dbReference type="SAM" id="MobiDB-lite"/>
    </source>
</evidence>
<evidence type="ECO:0000259" key="2">
    <source>
        <dbReference type="Pfam" id="PF13880"/>
    </source>
</evidence>
<dbReference type="OrthoDB" id="428854at2759"/>